<evidence type="ECO:0000313" key="6">
    <source>
        <dbReference type="Proteomes" id="UP000235965"/>
    </source>
</evidence>
<keyword evidence="4" id="KW-0732">Signal</keyword>
<feature type="region of interest" description="Disordered" evidence="3">
    <location>
        <begin position="118"/>
        <end position="142"/>
    </location>
</feature>
<feature type="compositionally biased region" description="Low complexity" evidence="3">
    <location>
        <begin position="123"/>
        <end position="142"/>
    </location>
</feature>
<evidence type="ECO:0000256" key="1">
    <source>
        <dbReference type="ARBA" id="ARBA00022460"/>
    </source>
</evidence>
<evidence type="ECO:0000256" key="2">
    <source>
        <dbReference type="PROSITE-ProRule" id="PRU00497"/>
    </source>
</evidence>
<dbReference type="AlphaFoldDB" id="A0A2J7R9P9"/>
<name>A0A2J7R9P9_9NEOP</name>
<evidence type="ECO:0000256" key="3">
    <source>
        <dbReference type="SAM" id="MobiDB-lite"/>
    </source>
</evidence>
<dbReference type="GO" id="GO:0042302">
    <property type="term" value="F:structural constituent of cuticle"/>
    <property type="evidence" value="ECO:0007669"/>
    <property type="project" value="UniProtKB-UniRule"/>
</dbReference>
<evidence type="ECO:0000313" key="5">
    <source>
        <dbReference type="EMBL" id="PNF37556.1"/>
    </source>
</evidence>
<dbReference type="GO" id="GO:0005615">
    <property type="term" value="C:extracellular space"/>
    <property type="evidence" value="ECO:0007669"/>
    <property type="project" value="TreeGrafter"/>
</dbReference>
<dbReference type="InParanoid" id="A0A2J7R9P9"/>
<keyword evidence="6" id="KW-1185">Reference proteome</keyword>
<feature type="chain" id="PRO_5014317138" evidence="4">
    <location>
        <begin position="26"/>
        <end position="183"/>
    </location>
</feature>
<dbReference type="Proteomes" id="UP000235965">
    <property type="component" value="Unassembled WGS sequence"/>
</dbReference>
<dbReference type="InterPro" id="IPR000618">
    <property type="entry name" value="Insect_cuticle"/>
</dbReference>
<dbReference type="PROSITE" id="PS51155">
    <property type="entry name" value="CHIT_BIND_RR_2"/>
    <property type="match status" value="1"/>
</dbReference>
<evidence type="ECO:0000256" key="4">
    <source>
        <dbReference type="SAM" id="SignalP"/>
    </source>
</evidence>
<dbReference type="PANTHER" id="PTHR12236:SF86">
    <property type="entry name" value="CCP84AC-RELATED"/>
    <property type="match status" value="1"/>
</dbReference>
<dbReference type="Pfam" id="PF00379">
    <property type="entry name" value="Chitin_bind_4"/>
    <property type="match status" value="1"/>
</dbReference>
<accession>A0A2J7R9P9</accession>
<keyword evidence="1 2" id="KW-0193">Cuticle</keyword>
<proteinExistence type="predicted"/>
<reference evidence="5 6" key="1">
    <citation type="submission" date="2017-12" db="EMBL/GenBank/DDBJ databases">
        <title>Hemimetabolous genomes reveal molecular basis of termite eusociality.</title>
        <authorList>
            <person name="Harrison M.C."/>
            <person name="Jongepier E."/>
            <person name="Robertson H.M."/>
            <person name="Arning N."/>
            <person name="Bitard-Feildel T."/>
            <person name="Chao H."/>
            <person name="Childers C.P."/>
            <person name="Dinh H."/>
            <person name="Doddapaneni H."/>
            <person name="Dugan S."/>
            <person name="Gowin J."/>
            <person name="Greiner C."/>
            <person name="Han Y."/>
            <person name="Hu H."/>
            <person name="Hughes D.S.T."/>
            <person name="Huylmans A.-K."/>
            <person name="Kemena C."/>
            <person name="Kremer L.P.M."/>
            <person name="Lee S.L."/>
            <person name="Lopez-Ezquerra A."/>
            <person name="Mallet L."/>
            <person name="Monroy-Kuhn J.M."/>
            <person name="Moser A."/>
            <person name="Murali S.C."/>
            <person name="Muzny D.M."/>
            <person name="Otani S."/>
            <person name="Piulachs M.-D."/>
            <person name="Poelchau M."/>
            <person name="Qu J."/>
            <person name="Schaub F."/>
            <person name="Wada-Katsumata A."/>
            <person name="Worley K.C."/>
            <person name="Xie Q."/>
            <person name="Ylla G."/>
            <person name="Poulsen M."/>
            <person name="Gibbs R.A."/>
            <person name="Schal C."/>
            <person name="Richards S."/>
            <person name="Belles X."/>
            <person name="Korb J."/>
            <person name="Bornberg-Bauer E."/>
        </authorList>
    </citation>
    <scope>NUCLEOTIDE SEQUENCE [LARGE SCALE GENOMIC DNA]</scope>
    <source>
        <tissue evidence="5">Whole body</tissue>
    </source>
</reference>
<dbReference type="STRING" id="105785.A0A2J7R9P9"/>
<dbReference type="PRINTS" id="PR00947">
    <property type="entry name" value="CUTICLE"/>
</dbReference>
<dbReference type="InterPro" id="IPR051217">
    <property type="entry name" value="Insect_Cuticle_Struc_Prot"/>
</dbReference>
<organism evidence="5 6">
    <name type="scientific">Cryptotermes secundus</name>
    <dbReference type="NCBI Taxonomy" id="105785"/>
    <lineage>
        <taxon>Eukaryota</taxon>
        <taxon>Metazoa</taxon>
        <taxon>Ecdysozoa</taxon>
        <taxon>Arthropoda</taxon>
        <taxon>Hexapoda</taxon>
        <taxon>Insecta</taxon>
        <taxon>Pterygota</taxon>
        <taxon>Neoptera</taxon>
        <taxon>Polyneoptera</taxon>
        <taxon>Dictyoptera</taxon>
        <taxon>Blattodea</taxon>
        <taxon>Blattoidea</taxon>
        <taxon>Termitoidae</taxon>
        <taxon>Kalotermitidae</taxon>
        <taxon>Cryptotermitinae</taxon>
        <taxon>Cryptotermes</taxon>
    </lineage>
</organism>
<comment type="caution">
    <text evidence="5">The sequence shown here is derived from an EMBL/GenBank/DDBJ whole genome shotgun (WGS) entry which is preliminary data.</text>
</comment>
<gene>
    <name evidence="5" type="ORF">B7P43_G13798</name>
</gene>
<dbReference type="PANTHER" id="PTHR12236">
    <property type="entry name" value="STRUCTURAL CONTITUENT OF CUTICLE"/>
    <property type="match status" value="1"/>
</dbReference>
<dbReference type="GO" id="GO:0031012">
    <property type="term" value="C:extracellular matrix"/>
    <property type="evidence" value="ECO:0007669"/>
    <property type="project" value="TreeGrafter"/>
</dbReference>
<sequence length="183" mass="19606">MLAEFLLGNIKLLFLISLLAAGAHGDVLFASPGSLAAGTASIANTDYDSNPQYSFTYRVTDVETGDSKAQEETRKGDTVEGSYVILEPDGWTRTVRYFSDPVNGFNAIVERNRAKGPIVSGFPSSKRPTHTTTPKPATTARPVAPSFFSQASSDAKATKLLLPDPSSNLIHTSFTAPHASYSY</sequence>
<protein>
    <submittedName>
        <fullName evidence="5">Uncharacterized protein</fullName>
    </submittedName>
</protein>
<dbReference type="EMBL" id="NEVH01006581">
    <property type="protein sequence ID" value="PNF37556.1"/>
    <property type="molecule type" value="Genomic_DNA"/>
</dbReference>
<dbReference type="OrthoDB" id="10071059at2759"/>
<feature type="signal peptide" evidence="4">
    <location>
        <begin position="1"/>
        <end position="25"/>
    </location>
</feature>